<accession>A0A0D3MVC9</accession>
<evidence type="ECO:0000313" key="1">
    <source>
        <dbReference type="EMBL" id="AJA42286.1"/>
    </source>
</evidence>
<dbReference type="EMBL" id="KP027447">
    <property type="protein sequence ID" value="AJA42286.1"/>
    <property type="molecule type" value="Genomic_DNA"/>
</dbReference>
<dbReference type="GeneID" id="26640983"/>
<keyword evidence="2" id="KW-1185">Reference proteome</keyword>
<sequence length="55" mass="6140">MNEKIKDINNLEIGDFVSVFFKGNEIGGELPLLIIEKFEDKVIGLNHSGSTYVIT</sequence>
<dbReference type="Proteomes" id="UP000032689">
    <property type="component" value="Segment"/>
</dbReference>
<proteinExistence type="predicted"/>
<organism evidence="1 2">
    <name type="scientific">Staphylococcus phage vB_SepM_ phiIPLA-C1C</name>
    <dbReference type="NCBI Taxonomy" id="1572704"/>
    <lineage>
        <taxon>Viruses</taxon>
        <taxon>Duplodnaviria</taxon>
        <taxon>Heunggongvirae</taxon>
        <taxon>Uroviricota</taxon>
        <taxon>Caudoviricetes</taxon>
        <taxon>Herelleviridae</taxon>
        <taxon>Twortvirinae</taxon>
        <taxon>Sepunavirus</taxon>
        <taxon>Sepunavirus IPLAC1C</taxon>
    </lineage>
</organism>
<name>A0A0D3MVC9_9CAUD</name>
<dbReference type="OrthoDB" id="38753at10239"/>
<dbReference type="RefSeq" id="YP_009214566.1">
    <property type="nucleotide sequence ID" value="NC_028962.1"/>
</dbReference>
<evidence type="ECO:0000313" key="2">
    <source>
        <dbReference type="Proteomes" id="UP000032689"/>
    </source>
</evidence>
<protein>
    <submittedName>
        <fullName evidence="1">Uncharacterized protein</fullName>
    </submittedName>
</protein>
<dbReference type="KEGG" id="vg:26640983"/>
<reference evidence="1 2" key="1">
    <citation type="journal article" date="2015" name="Appl. Environ. Microbiol.">
        <title>Two Phages, phiIPLA-RODI and phiIPLA-C1C, Lyse Mono- and Dual-Species Staphylococcal Biofilms.</title>
        <authorList>
            <person name="Gutierrez D."/>
            <person name="Vandenheuvel D."/>
            <person name="Martinez B."/>
            <person name="Rodriguez A."/>
            <person name="Lavigne R."/>
            <person name="Garcia P."/>
        </authorList>
    </citation>
    <scope>NUCLEOTIDE SEQUENCE [LARGE SCALE GENOMIC DNA]</scope>
</reference>